<evidence type="ECO:0000313" key="1">
    <source>
        <dbReference type="Proteomes" id="UP000694867"/>
    </source>
</evidence>
<organism evidence="1 2">
    <name type="scientific">Galendromus occidentalis</name>
    <name type="common">western predatory mite</name>
    <dbReference type="NCBI Taxonomy" id="34638"/>
    <lineage>
        <taxon>Eukaryota</taxon>
        <taxon>Metazoa</taxon>
        <taxon>Ecdysozoa</taxon>
        <taxon>Arthropoda</taxon>
        <taxon>Chelicerata</taxon>
        <taxon>Arachnida</taxon>
        <taxon>Acari</taxon>
        <taxon>Parasitiformes</taxon>
        <taxon>Mesostigmata</taxon>
        <taxon>Gamasina</taxon>
        <taxon>Phytoseioidea</taxon>
        <taxon>Phytoseiidae</taxon>
        <taxon>Typhlodrominae</taxon>
        <taxon>Galendromus</taxon>
    </lineage>
</organism>
<dbReference type="GO" id="GO:0005615">
    <property type="term" value="C:extracellular space"/>
    <property type="evidence" value="ECO:0007669"/>
    <property type="project" value="TreeGrafter"/>
</dbReference>
<name>A0AAJ6QUG7_9ACAR</name>
<proteinExistence type="predicted"/>
<gene>
    <name evidence="2" type="primary">LOC100908598</name>
</gene>
<evidence type="ECO:0000313" key="2">
    <source>
        <dbReference type="RefSeq" id="XP_003744325.2"/>
    </source>
</evidence>
<dbReference type="PANTHER" id="PTHR39075:SF1">
    <property type="entry name" value="FI19908P1"/>
    <property type="match status" value="1"/>
</dbReference>
<dbReference type="PANTHER" id="PTHR39075">
    <property type="entry name" value="FI19908P1"/>
    <property type="match status" value="1"/>
</dbReference>
<dbReference type="CTD" id="37220"/>
<reference evidence="2" key="1">
    <citation type="submission" date="2025-08" db="UniProtKB">
        <authorList>
            <consortium name="RefSeq"/>
        </authorList>
    </citation>
    <scope>IDENTIFICATION</scope>
</reference>
<dbReference type="AlphaFoldDB" id="A0AAJ6QUG7"/>
<accession>A0AAJ6QUG7</accession>
<dbReference type="Proteomes" id="UP000694867">
    <property type="component" value="Unplaced"/>
</dbReference>
<dbReference type="GeneID" id="100908598"/>
<protein>
    <submittedName>
        <fullName evidence="2">Uncharacterized protein LOC100908598</fullName>
    </submittedName>
</protein>
<sequence>MAHCGNCQRDTEREGWQAPRRADHCNHLHAGGDDHLHRCHSRYSVEASLEHPCFFSPVIGSDGAVALFLQHDILVQIHPTGSIRLINRRNRAVVGMSSPAFGGTLYIEHPCVAKMEYCTGVVSLALEKILPTDVFAKITKRGCLFTMINHGLVYLVDNSGVKSTTESFVILSDDLPKRYFYNGSSKPTETDFLECEALISSCRNYTTNVGTVVWIVDQIRIKQSTDGTVNVHGTLGDTRICLTTSPSEDVGLKFGDDLRVSMRCPVTGASPMDSSLKYLDLTRGRVRLTADRRGFHARNGSHAAGFDTAMKFKLE</sequence>
<keyword evidence="1" id="KW-1185">Reference proteome</keyword>
<dbReference type="KEGG" id="goe:100908598"/>
<dbReference type="RefSeq" id="XP_003744325.2">
    <property type="nucleotide sequence ID" value="XM_003744277.2"/>
</dbReference>